<dbReference type="EMBL" id="CZQE01000113">
    <property type="protein sequence ID" value="CUS44125.1"/>
    <property type="molecule type" value="Genomic_DNA"/>
</dbReference>
<reference evidence="1" key="1">
    <citation type="submission" date="2015-10" db="EMBL/GenBank/DDBJ databases">
        <authorList>
            <person name="Gilbert D.G."/>
        </authorList>
    </citation>
    <scope>NUCLEOTIDE SEQUENCE</scope>
</reference>
<accession>A0A160TGY5</accession>
<evidence type="ECO:0000313" key="1">
    <source>
        <dbReference type="EMBL" id="CUS44125.1"/>
    </source>
</evidence>
<sequence length="118" mass="12331">MLNDRLSAARKVAQTLIPAERNLDASLRSNAELTLAMLAAREEARLPLSIASDALRHNADANVALAKAWSSIALVHGALRAAQHDVGLDGVKAWFGDQSLCEDTALGTGTVVSISTAA</sequence>
<proteinExistence type="predicted"/>
<gene>
    <name evidence="1" type="ORF">MGWOODY_Smn2437</name>
</gene>
<organism evidence="1">
    <name type="scientific">hydrothermal vent metagenome</name>
    <dbReference type="NCBI Taxonomy" id="652676"/>
    <lineage>
        <taxon>unclassified sequences</taxon>
        <taxon>metagenomes</taxon>
        <taxon>ecological metagenomes</taxon>
    </lineage>
</organism>
<name>A0A160TGY5_9ZZZZ</name>
<protein>
    <submittedName>
        <fullName evidence="1">Uncharacterized protein</fullName>
    </submittedName>
</protein>
<dbReference type="AlphaFoldDB" id="A0A160TGY5"/>